<dbReference type="PANTHER" id="PTHR30007">
    <property type="entry name" value="PHP DOMAIN PROTEIN"/>
    <property type="match status" value="1"/>
</dbReference>
<comment type="caution">
    <text evidence="2">The sequence shown here is derived from an EMBL/GenBank/DDBJ whole genome shotgun (WGS) entry which is preliminary data.</text>
</comment>
<reference evidence="2" key="1">
    <citation type="submission" date="2024-01" db="EMBL/GenBank/DDBJ databases">
        <title>Bank of Algae and Cyanobacteria of the Azores (BACA) strain genomes.</title>
        <authorList>
            <person name="Luz R."/>
            <person name="Cordeiro R."/>
            <person name="Fonseca A."/>
            <person name="Goncalves V."/>
        </authorList>
    </citation>
    <scope>NUCLEOTIDE SEQUENCE</scope>
    <source>
        <strain evidence="2">BACA0141</strain>
    </source>
</reference>
<feature type="domain" description="Transposase IS4-like" evidence="1">
    <location>
        <begin position="35"/>
        <end position="206"/>
    </location>
</feature>
<dbReference type="AlphaFoldDB" id="A0AAW9Q5K6"/>
<gene>
    <name evidence="2" type="ORF">V2H45_17375</name>
</gene>
<evidence type="ECO:0000313" key="2">
    <source>
        <dbReference type="EMBL" id="MEE3718515.1"/>
    </source>
</evidence>
<evidence type="ECO:0000259" key="1">
    <source>
        <dbReference type="Pfam" id="PF01609"/>
    </source>
</evidence>
<accession>A0AAW9Q5K6</accession>
<dbReference type="Proteomes" id="UP001333818">
    <property type="component" value="Unassembled WGS sequence"/>
</dbReference>
<name>A0AAW9Q5K6_9CYAN</name>
<dbReference type="GO" id="GO:0003677">
    <property type="term" value="F:DNA binding"/>
    <property type="evidence" value="ECO:0007669"/>
    <property type="project" value="InterPro"/>
</dbReference>
<dbReference type="GO" id="GO:0006313">
    <property type="term" value="P:DNA transposition"/>
    <property type="evidence" value="ECO:0007669"/>
    <property type="project" value="InterPro"/>
</dbReference>
<keyword evidence="3" id="KW-1185">Reference proteome</keyword>
<dbReference type="EMBL" id="JAZBJZ010000081">
    <property type="protein sequence ID" value="MEE3718515.1"/>
    <property type="molecule type" value="Genomic_DNA"/>
</dbReference>
<dbReference type="PANTHER" id="PTHR30007:SF0">
    <property type="entry name" value="TRANSPOSASE"/>
    <property type="match status" value="1"/>
</dbReference>
<evidence type="ECO:0000313" key="3">
    <source>
        <dbReference type="Proteomes" id="UP001333818"/>
    </source>
</evidence>
<dbReference type="GO" id="GO:0004803">
    <property type="term" value="F:transposase activity"/>
    <property type="evidence" value="ECO:0007669"/>
    <property type="project" value="InterPro"/>
</dbReference>
<protein>
    <submittedName>
        <fullName evidence="2">Transposase</fullName>
    </submittedName>
</protein>
<proteinExistence type="predicted"/>
<dbReference type="Pfam" id="PF01609">
    <property type="entry name" value="DDE_Tnp_1"/>
    <property type="match status" value="1"/>
</dbReference>
<organism evidence="2 3">
    <name type="scientific">Tumidithrix elongata BACA0141</name>
    <dbReference type="NCBI Taxonomy" id="2716417"/>
    <lineage>
        <taxon>Bacteria</taxon>
        <taxon>Bacillati</taxon>
        <taxon>Cyanobacteriota</taxon>
        <taxon>Cyanophyceae</taxon>
        <taxon>Pseudanabaenales</taxon>
        <taxon>Pseudanabaenaceae</taxon>
        <taxon>Tumidithrix</taxon>
        <taxon>Tumidithrix elongata</taxon>
    </lineage>
</organism>
<sequence>MALQAVAGGRSNRETDDLFTRTSAGTGKKKPKWTTLIIIDSQAVKNTCNASVDSKGFCFYKATNGIKRHLAVDTLGFPFFTHCTPANLSDDAGLVEMLTLNIDYFKSKPVNIPKITILLDHGYHIDYLIKELEQVYPQIMTKIRLELSTKPSKQEKAAQGKSGFVPTIARWVIERSNAWMERCKSLVKYFERTLSHAETKINLCFIRLMLKRLAATS</sequence>
<dbReference type="InterPro" id="IPR002559">
    <property type="entry name" value="Transposase_11"/>
</dbReference>